<dbReference type="GO" id="GO:0019888">
    <property type="term" value="F:protein phosphatase regulator activity"/>
    <property type="evidence" value="ECO:0007669"/>
    <property type="project" value="InterPro"/>
</dbReference>
<dbReference type="GO" id="GO:0007165">
    <property type="term" value="P:signal transduction"/>
    <property type="evidence" value="ECO:0007669"/>
    <property type="project" value="InterPro"/>
</dbReference>
<dbReference type="InterPro" id="IPR002554">
    <property type="entry name" value="PP2A_B56"/>
</dbReference>
<accession>A0AB34FCM2</accession>
<name>A0AB34FCM2_9HYPO</name>
<evidence type="ECO:0000313" key="2">
    <source>
        <dbReference type="Proteomes" id="UP001163105"/>
    </source>
</evidence>
<organism evidence="1 2">
    <name type="scientific">Purpureocillium lavendulum</name>
    <dbReference type="NCBI Taxonomy" id="1247861"/>
    <lineage>
        <taxon>Eukaryota</taxon>
        <taxon>Fungi</taxon>
        <taxon>Dikarya</taxon>
        <taxon>Ascomycota</taxon>
        <taxon>Pezizomycotina</taxon>
        <taxon>Sordariomycetes</taxon>
        <taxon>Hypocreomycetidae</taxon>
        <taxon>Hypocreales</taxon>
        <taxon>Ophiocordycipitaceae</taxon>
        <taxon>Purpureocillium</taxon>
    </lineage>
</organism>
<keyword evidence="2" id="KW-1185">Reference proteome</keyword>
<dbReference type="InterPro" id="IPR016024">
    <property type="entry name" value="ARM-type_fold"/>
</dbReference>
<gene>
    <name evidence="1" type="primary">PPP2R5</name>
    <name evidence="1" type="ORF">O9K51_11021</name>
</gene>
<dbReference type="PANTHER" id="PTHR10257">
    <property type="entry name" value="SERINE/THREONINE PROTEIN PHOSPHATASE 2A PP2A REGULATORY SUBUNIT B"/>
    <property type="match status" value="1"/>
</dbReference>
<protein>
    <submittedName>
        <fullName evidence="1">Serine/threonine-protein phosphatase 2A regulatory subunit B</fullName>
    </submittedName>
</protein>
<reference evidence="1" key="1">
    <citation type="submission" date="2023-01" db="EMBL/GenBank/DDBJ databases">
        <title>The growth and conidiation of Purpureocillium lavendulum are regulated by nitrogen source and histone H3K14 acetylation.</title>
        <authorList>
            <person name="Tang P."/>
            <person name="Han J."/>
            <person name="Zhang C."/>
            <person name="Tang P."/>
            <person name="Qi F."/>
            <person name="Zhang K."/>
            <person name="Liang L."/>
        </authorList>
    </citation>
    <scope>NUCLEOTIDE SEQUENCE</scope>
    <source>
        <strain evidence="1">YMF1.00683</strain>
    </source>
</reference>
<dbReference type="EMBL" id="JAQHRD010000022">
    <property type="protein sequence ID" value="KAJ6436429.1"/>
    <property type="molecule type" value="Genomic_DNA"/>
</dbReference>
<evidence type="ECO:0000313" key="1">
    <source>
        <dbReference type="EMBL" id="KAJ6436429.1"/>
    </source>
</evidence>
<dbReference type="SUPFAM" id="SSF48371">
    <property type="entry name" value="ARM repeat"/>
    <property type="match status" value="1"/>
</dbReference>
<dbReference type="GO" id="GO:0000159">
    <property type="term" value="C:protein phosphatase type 2A complex"/>
    <property type="evidence" value="ECO:0007669"/>
    <property type="project" value="InterPro"/>
</dbReference>
<dbReference type="AlphaFoldDB" id="A0AB34FCM2"/>
<proteinExistence type="predicted"/>
<dbReference type="Gene3D" id="1.25.10.10">
    <property type="entry name" value="Leucine-rich Repeat Variant"/>
    <property type="match status" value="1"/>
</dbReference>
<sequence>MRPPDGQVSPLTHEAAIGSWHATPKQPQTRMQLRPSRLHISHHHGDLEKLPNFHDVSPNLRHELLLAKIDQCNVIFDFSSADSDTRSKEIKRLTLRELCDYVANNPNVITKPVYPRVIGMFARNIFRPVPPSTNPQCAPSYPDVDEPTVDAGWPHIEIAYELFLTVMHNEDFNPNFAKEFINHSFVLQLLELFHLEDPRERDISKLTLHCIYCNFIHLRPFIRQSINHTFYRFIYESASFNGVADVNIKPLIHVDR</sequence>
<dbReference type="PANTHER" id="PTHR10257:SF3">
    <property type="entry name" value="SERINE_THREONINE-PROTEIN PHOSPHATASE 2A 56 KDA REGULATORY SUBUNIT GAMMA ISOFORM"/>
    <property type="match status" value="1"/>
</dbReference>
<comment type="caution">
    <text evidence="1">The sequence shown here is derived from an EMBL/GenBank/DDBJ whole genome shotgun (WGS) entry which is preliminary data.</text>
</comment>
<dbReference type="Pfam" id="PF01603">
    <property type="entry name" value="B56"/>
    <property type="match status" value="1"/>
</dbReference>
<dbReference type="Proteomes" id="UP001163105">
    <property type="component" value="Unassembled WGS sequence"/>
</dbReference>
<dbReference type="InterPro" id="IPR011989">
    <property type="entry name" value="ARM-like"/>
</dbReference>